<feature type="region of interest" description="Disordered" evidence="1">
    <location>
        <begin position="1"/>
        <end position="21"/>
    </location>
</feature>
<keyword evidence="2" id="KW-0472">Membrane</keyword>
<gene>
    <name evidence="3" type="ORF">JAAARDRAFT_573995</name>
</gene>
<sequence length="69" mass="8017">MRRRSSNTTNRYCFPSRPSSPADSCFIIIQGFKVKLIRSSYMRWFLESFLLCALLSLDSGSYLFSHLTL</sequence>
<keyword evidence="4" id="KW-1185">Reference proteome</keyword>
<dbReference type="EMBL" id="KL197713">
    <property type="protein sequence ID" value="KDQ61152.1"/>
    <property type="molecule type" value="Genomic_DNA"/>
</dbReference>
<evidence type="ECO:0000313" key="3">
    <source>
        <dbReference type="EMBL" id="KDQ61152.1"/>
    </source>
</evidence>
<name>A0A067QCC3_9AGAM</name>
<dbReference type="Proteomes" id="UP000027265">
    <property type="component" value="Unassembled WGS sequence"/>
</dbReference>
<dbReference type="InParanoid" id="A0A067QCC3"/>
<organism evidence="3 4">
    <name type="scientific">Jaapia argillacea MUCL 33604</name>
    <dbReference type="NCBI Taxonomy" id="933084"/>
    <lineage>
        <taxon>Eukaryota</taxon>
        <taxon>Fungi</taxon>
        <taxon>Dikarya</taxon>
        <taxon>Basidiomycota</taxon>
        <taxon>Agaricomycotina</taxon>
        <taxon>Agaricomycetes</taxon>
        <taxon>Agaricomycetidae</taxon>
        <taxon>Jaapiales</taxon>
        <taxon>Jaapiaceae</taxon>
        <taxon>Jaapia</taxon>
    </lineage>
</organism>
<keyword evidence="2" id="KW-1133">Transmembrane helix</keyword>
<feature type="transmembrane region" description="Helical" evidence="2">
    <location>
        <begin position="44"/>
        <end position="64"/>
    </location>
</feature>
<evidence type="ECO:0000256" key="2">
    <source>
        <dbReference type="SAM" id="Phobius"/>
    </source>
</evidence>
<accession>A0A067QCC3</accession>
<protein>
    <submittedName>
        <fullName evidence="3">Uncharacterized protein</fullName>
    </submittedName>
</protein>
<dbReference type="AlphaFoldDB" id="A0A067QCC3"/>
<evidence type="ECO:0000313" key="4">
    <source>
        <dbReference type="Proteomes" id="UP000027265"/>
    </source>
</evidence>
<evidence type="ECO:0000256" key="1">
    <source>
        <dbReference type="SAM" id="MobiDB-lite"/>
    </source>
</evidence>
<keyword evidence="2" id="KW-0812">Transmembrane</keyword>
<dbReference type="HOGENOM" id="CLU_2776272_0_0_1"/>
<proteinExistence type="predicted"/>
<reference evidence="4" key="1">
    <citation type="journal article" date="2014" name="Proc. Natl. Acad. Sci. U.S.A.">
        <title>Extensive sampling of basidiomycete genomes demonstrates inadequacy of the white-rot/brown-rot paradigm for wood decay fungi.</title>
        <authorList>
            <person name="Riley R."/>
            <person name="Salamov A.A."/>
            <person name="Brown D.W."/>
            <person name="Nagy L.G."/>
            <person name="Floudas D."/>
            <person name="Held B.W."/>
            <person name="Levasseur A."/>
            <person name="Lombard V."/>
            <person name="Morin E."/>
            <person name="Otillar R."/>
            <person name="Lindquist E.A."/>
            <person name="Sun H."/>
            <person name="LaButti K.M."/>
            <person name="Schmutz J."/>
            <person name="Jabbour D."/>
            <person name="Luo H."/>
            <person name="Baker S.E."/>
            <person name="Pisabarro A.G."/>
            <person name="Walton J.D."/>
            <person name="Blanchette R.A."/>
            <person name="Henrissat B."/>
            <person name="Martin F."/>
            <person name="Cullen D."/>
            <person name="Hibbett D.S."/>
            <person name="Grigoriev I.V."/>
        </authorList>
    </citation>
    <scope>NUCLEOTIDE SEQUENCE [LARGE SCALE GENOMIC DNA]</scope>
    <source>
        <strain evidence="4">MUCL 33604</strain>
    </source>
</reference>